<evidence type="ECO:0000256" key="6">
    <source>
        <dbReference type="ARBA" id="ARBA00038449"/>
    </source>
</evidence>
<keyword evidence="12" id="KW-1185">Reference proteome</keyword>
<evidence type="ECO:0000256" key="2">
    <source>
        <dbReference type="ARBA" id="ARBA00022473"/>
    </source>
</evidence>
<evidence type="ECO:0000256" key="9">
    <source>
        <dbReference type="SAM" id="MobiDB-lite"/>
    </source>
</evidence>
<proteinExistence type="inferred from homology"/>
<dbReference type="PANTHER" id="PTHR46294:SF4">
    <property type="entry name" value="SEGMENTATION PROTEIN EVEN-SKIPPED"/>
    <property type="match status" value="1"/>
</dbReference>
<feature type="DNA-binding region" description="Homeobox" evidence="7">
    <location>
        <begin position="70"/>
        <end position="129"/>
    </location>
</feature>
<dbReference type="InterPro" id="IPR020479">
    <property type="entry name" value="HD_metazoa"/>
</dbReference>
<sequence length="433" mass="46299">MHNSTYACLSRSNNSNQPSSDQEGIDRQNSLMFTKLPLPKLENDLQNYNLRLDTRPNSEQNKDGTTDQTIRRYRTAFTREQLLRLEKEFYKENYVSRPRRCELATELNLPESTIKVWFQNRRMKDKRQRIAMAWPYAVYTDPTFAATVLQAAAASAHANGTLPDIAAIANAYQYSAAAAAAAAGPSYFHGTGGGGGGGGGAEYGKFQHQHYVGPVPPPPPAPPAQSLQQMMKKPFGPFVGHHHHHHHHHQFAAAASAAADAAAMSAAADASSAESPNNGHHHATAAYDGHNDHKTSTATATVSSQVDNNKTAATAATSSSSSSSAADAADFSGTSCKCGIVDCVLTTSGKSVNSSNGAAMDESTPPAPPPAAVDRLPPQLFFMTSAGGPETGRDDVQSAECSLAVHKNVYHKEYAKNKLFQPYKSDVTTAKLN</sequence>
<comment type="subcellular location">
    <subcellularLocation>
        <location evidence="1 7 8">Nucleus</location>
    </subcellularLocation>
</comment>
<feature type="domain" description="Homeobox" evidence="10">
    <location>
        <begin position="68"/>
        <end position="128"/>
    </location>
</feature>
<dbReference type="GO" id="GO:0000978">
    <property type="term" value="F:RNA polymerase II cis-regulatory region sequence-specific DNA binding"/>
    <property type="evidence" value="ECO:0007669"/>
    <property type="project" value="TreeGrafter"/>
</dbReference>
<dbReference type="PRINTS" id="PR00024">
    <property type="entry name" value="HOMEOBOX"/>
</dbReference>
<feature type="region of interest" description="Disordered" evidence="9">
    <location>
        <begin position="234"/>
        <end position="306"/>
    </location>
</feature>
<feature type="region of interest" description="Disordered" evidence="9">
    <location>
        <begin position="208"/>
        <end position="227"/>
    </location>
</feature>
<dbReference type="PANTHER" id="PTHR46294">
    <property type="entry name" value="SEGMENTATION PROTEIN EVEN-SKIPPED"/>
    <property type="match status" value="1"/>
</dbReference>
<dbReference type="InterPro" id="IPR017970">
    <property type="entry name" value="Homeobox_CS"/>
</dbReference>
<evidence type="ECO:0000256" key="7">
    <source>
        <dbReference type="PROSITE-ProRule" id="PRU00108"/>
    </source>
</evidence>
<keyword evidence="5 7" id="KW-0539">Nucleus</keyword>
<evidence type="ECO:0000256" key="5">
    <source>
        <dbReference type="ARBA" id="ARBA00023242"/>
    </source>
</evidence>
<evidence type="ECO:0000256" key="4">
    <source>
        <dbReference type="ARBA" id="ARBA00023155"/>
    </source>
</evidence>
<dbReference type="InterPro" id="IPR052002">
    <property type="entry name" value="Even-skipped_HD"/>
</dbReference>
<feature type="compositionally biased region" description="Basic residues" evidence="9">
    <location>
        <begin position="240"/>
        <end position="250"/>
    </location>
</feature>
<dbReference type="SUPFAM" id="SSF46689">
    <property type="entry name" value="Homeodomain-like"/>
    <property type="match status" value="1"/>
</dbReference>
<protein>
    <recommendedName>
        <fullName evidence="10">Homeobox domain-containing protein</fullName>
    </recommendedName>
</protein>
<name>A0A6G0YHS9_APHCR</name>
<dbReference type="InterPro" id="IPR001356">
    <property type="entry name" value="HD"/>
</dbReference>
<keyword evidence="2" id="KW-0217">Developmental protein</keyword>
<feature type="region of interest" description="Disordered" evidence="9">
    <location>
        <begin position="1"/>
        <end position="24"/>
    </location>
</feature>
<evidence type="ECO:0000313" key="12">
    <source>
        <dbReference type="Proteomes" id="UP000478052"/>
    </source>
</evidence>
<evidence type="ECO:0000256" key="3">
    <source>
        <dbReference type="ARBA" id="ARBA00023125"/>
    </source>
</evidence>
<dbReference type="InterPro" id="IPR009057">
    <property type="entry name" value="Homeodomain-like_sf"/>
</dbReference>
<evidence type="ECO:0000256" key="8">
    <source>
        <dbReference type="RuleBase" id="RU000682"/>
    </source>
</evidence>
<accession>A0A6G0YHS9</accession>
<evidence type="ECO:0000259" key="10">
    <source>
        <dbReference type="PROSITE" id="PS50071"/>
    </source>
</evidence>
<feature type="compositionally biased region" description="Pro residues" evidence="9">
    <location>
        <begin position="214"/>
        <end position="223"/>
    </location>
</feature>
<comment type="similarity">
    <text evidence="6">Belongs to the even-skipped homeobox family.</text>
</comment>
<dbReference type="Proteomes" id="UP000478052">
    <property type="component" value="Unassembled WGS sequence"/>
</dbReference>
<reference evidence="11 12" key="1">
    <citation type="submission" date="2019-08" db="EMBL/GenBank/DDBJ databases">
        <title>Whole genome of Aphis craccivora.</title>
        <authorList>
            <person name="Voronova N.V."/>
            <person name="Shulinski R.S."/>
            <person name="Bandarenka Y.V."/>
            <person name="Zhorov D.G."/>
            <person name="Warner D."/>
        </authorList>
    </citation>
    <scope>NUCLEOTIDE SEQUENCE [LARGE SCALE GENOMIC DNA]</scope>
    <source>
        <strain evidence="11">180601</strain>
        <tissue evidence="11">Whole Body</tissue>
    </source>
</reference>
<evidence type="ECO:0000313" key="11">
    <source>
        <dbReference type="EMBL" id="KAF0755986.1"/>
    </source>
</evidence>
<keyword evidence="4 7" id="KW-0371">Homeobox</keyword>
<dbReference type="PROSITE" id="PS50071">
    <property type="entry name" value="HOMEOBOX_2"/>
    <property type="match status" value="1"/>
</dbReference>
<dbReference type="Pfam" id="PF00046">
    <property type="entry name" value="Homeodomain"/>
    <property type="match status" value="1"/>
</dbReference>
<dbReference type="EMBL" id="VUJU01003966">
    <property type="protein sequence ID" value="KAF0755986.1"/>
    <property type="molecule type" value="Genomic_DNA"/>
</dbReference>
<organism evidence="11 12">
    <name type="scientific">Aphis craccivora</name>
    <name type="common">Cowpea aphid</name>
    <dbReference type="NCBI Taxonomy" id="307492"/>
    <lineage>
        <taxon>Eukaryota</taxon>
        <taxon>Metazoa</taxon>
        <taxon>Ecdysozoa</taxon>
        <taxon>Arthropoda</taxon>
        <taxon>Hexapoda</taxon>
        <taxon>Insecta</taxon>
        <taxon>Pterygota</taxon>
        <taxon>Neoptera</taxon>
        <taxon>Paraneoptera</taxon>
        <taxon>Hemiptera</taxon>
        <taxon>Sternorrhyncha</taxon>
        <taxon>Aphidomorpha</taxon>
        <taxon>Aphidoidea</taxon>
        <taxon>Aphididae</taxon>
        <taxon>Aphidini</taxon>
        <taxon>Aphis</taxon>
        <taxon>Aphis</taxon>
    </lineage>
</organism>
<dbReference type="Gene3D" id="1.10.10.60">
    <property type="entry name" value="Homeodomain-like"/>
    <property type="match status" value="1"/>
</dbReference>
<dbReference type="CDD" id="cd00086">
    <property type="entry name" value="homeodomain"/>
    <property type="match status" value="1"/>
</dbReference>
<dbReference type="GO" id="GO:0000981">
    <property type="term" value="F:DNA-binding transcription factor activity, RNA polymerase II-specific"/>
    <property type="evidence" value="ECO:0007669"/>
    <property type="project" value="InterPro"/>
</dbReference>
<keyword evidence="3 7" id="KW-0238">DNA-binding</keyword>
<dbReference type="PROSITE" id="PS00027">
    <property type="entry name" value="HOMEOBOX_1"/>
    <property type="match status" value="1"/>
</dbReference>
<dbReference type="GO" id="GO:0005634">
    <property type="term" value="C:nucleus"/>
    <property type="evidence" value="ECO:0007669"/>
    <property type="project" value="UniProtKB-SubCell"/>
</dbReference>
<feature type="compositionally biased region" description="Low complexity" evidence="9">
    <location>
        <begin position="251"/>
        <end position="273"/>
    </location>
</feature>
<evidence type="ECO:0000256" key="1">
    <source>
        <dbReference type="ARBA" id="ARBA00004123"/>
    </source>
</evidence>
<dbReference type="SMART" id="SM00389">
    <property type="entry name" value="HOX"/>
    <property type="match status" value="1"/>
</dbReference>
<feature type="non-terminal residue" evidence="11">
    <location>
        <position position="433"/>
    </location>
</feature>
<gene>
    <name evidence="11" type="ORF">FWK35_00030073</name>
</gene>
<comment type="caution">
    <text evidence="11">The sequence shown here is derived from an EMBL/GenBank/DDBJ whole genome shotgun (WGS) entry which is preliminary data.</text>
</comment>
<dbReference type="AlphaFoldDB" id="A0A6G0YHS9"/>
<dbReference type="OrthoDB" id="6159439at2759"/>